<dbReference type="Pfam" id="PF06886">
    <property type="entry name" value="TPX2"/>
    <property type="match status" value="1"/>
</dbReference>
<keyword evidence="3" id="KW-0963">Cytoplasm</keyword>
<organism evidence="10">
    <name type="scientific">Rhizophora mucronata</name>
    <name type="common">Asiatic mangrove</name>
    <dbReference type="NCBI Taxonomy" id="61149"/>
    <lineage>
        <taxon>Eukaryota</taxon>
        <taxon>Viridiplantae</taxon>
        <taxon>Streptophyta</taxon>
        <taxon>Embryophyta</taxon>
        <taxon>Tracheophyta</taxon>
        <taxon>Spermatophyta</taxon>
        <taxon>Magnoliopsida</taxon>
        <taxon>eudicotyledons</taxon>
        <taxon>Gunneridae</taxon>
        <taxon>Pentapetalae</taxon>
        <taxon>rosids</taxon>
        <taxon>fabids</taxon>
        <taxon>Malpighiales</taxon>
        <taxon>Rhizophoraceae</taxon>
        <taxon>Rhizophora</taxon>
    </lineage>
</organism>
<evidence type="ECO:0000313" key="9">
    <source>
        <dbReference type="EMBL" id="MBX29466.1"/>
    </source>
</evidence>
<evidence type="ECO:0000256" key="2">
    <source>
        <dbReference type="ARBA" id="ARBA00005885"/>
    </source>
</evidence>
<evidence type="ECO:0000256" key="7">
    <source>
        <dbReference type="SAM" id="MobiDB-lite"/>
    </source>
</evidence>
<dbReference type="AlphaFoldDB" id="A0A2P2MGX9"/>
<evidence type="ECO:0000256" key="1">
    <source>
        <dbReference type="ARBA" id="ARBA00004245"/>
    </source>
</evidence>
<keyword evidence="5" id="KW-0206">Cytoskeleton</keyword>
<keyword evidence="4" id="KW-0493">Microtubule</keyword>
<dbReference type="EMBL" id="GGEC01048978">
    <property type="protein sequence ID" value="MBX29462.1"/>
    <property type="molecule type" value="Transcribed_RNA"/>
</dbReference>
<evidence type="ECO:0000256" key="4">
    <source>
        <dbReference type="ARBA" id="ARBA00022701"/>
    </source>
</evidence>
<protein>
    <submittedName>
        <fullName evidence="9">Phospholipase A-2-activating protein</fullName>
    </submittedName>
    <submittedName>
        <fullName evidence="10">Protein WVD2-like 1</fullName>
    </submittedName>
</protein>
<name>A0A2P2MGX9_RHIMU</name>
<dbReference type="GO" id="GO:0008017">
    <property type="term" value="F:microtubule binding"/>
    <property type="evidence" value="ECO:0007669"/>
    <property type="project" value="InterPro"/>
</dbReference>
<dbReference type="PANTHER" id="PTHR46372:SF6">
    <property type="entry name" value="PROTEIN WVD2-LIKE 1"/>
    <property type="match status" value="1"/>
</dbReference>
<feature type="region of interest" description="Disordered" evidence="7">
    <location>
        <begin position="132"/>
        <end position="170"/>
    </location>
</feature>
<feature type="region of interest" description="Disordered" evidence="7">
    <location>
        <begin position="253"/>
        <end position="312"/>
    </location>
</feature>
<evidence type="ECO:0000256" key="6">
    <source>
        <dbReference type="SAM" id="Coils"/>
    </source>
</evidence>
<feature type="region of interest" description="Disordered" evidence="7">
    <location>
        <begin position="328"/>
        <end position="368"/>
    </location>
</feature>
<accession>A0A2P2MGX9</accession>
<dbReference type="InterPro" id="IPR044806">
    <property type="entry name" value="WVD2/WDL1-4"/>
</dbReference>
<feature type="region of interest" description="Disordered" evidence="7">
    <location>
        <begin position="77"/>
        <end position="103"/>
    </location>
</feature>
<evidence type="ECO:0000313" key="10">
    <source>
        <dbReference type="EMBL" id="MBX29475.1"/>
    </source>
</evidence>
<feature type="compositionally biased region" description="Polar residues" evidence="7">
    <location>
        <begin position="132"/>
        <end position="151"/>
    </location>
</feature>
<comment type="similarity">
    <text evidence="2">Belongs to the TPX2 family.</text>
</comment>
<dbReference type="EMBL" id="GGEC01048982">
    <property type="protein sequence ID" value="MBX29466.1"/>
    <property type="molecule type" value="Transcribed_RNA"/>
</dbReference>
<comment type="subcellular location">
    <subcellularLocation>
        <location evidence="1">Cytoplasm</location>
        <location evidence="1">Cytoskeleton</location>
    </subcellularLocation>
</comment>
<reference evidence="10" key="1">
    <citation type="submission" date="2018-02" db="EMBL/GenBank/DDBJ databases">
        <title>Rhizophora mucronata_Transcriptome.</title>
        <authorList>
            <person name="Meera S.P."/>
            <person name="Sreeshan A."/>
            <person name="Augustine A."/>
        </authorList>
    </citation>
    <scope>NUCLEOTIDE SEQUENCE</scope>
    <source>
        <tissue evidence="10">Leaf</tissue>
    </source>
</reference>
<proteinExistence type="inferred from homology"/>
<evidence type="ECO:0000256" key="3">
    <source>
        <dbReference type="ARBA" id="ARBA00022490"/>
    </source>
</evidence>
<keyword evidence="6" id="KW-0175">Coiled coil</keyword>
<feature type="coiled-coil region" evidence="6">
    <location>
        <begin position="210"/>
        <end position="245"/>
    </location>
</feature>
<dbReference type="GO" id="GO:0000226">
    <property type="term" value="P:microtubule cytoskeleton organization"/>
    <property type="evidence" value="ECO:0007669"/>
    <property type="project" value="InterPro"/>
</dbReference>
<dbReference type="EMBL" id="GGEC01048991">
    <property type="protein sequence ID" value="MBX29475.1"/>
    <property type="molecule type" value="Transcribed_RNA"/>
</dbReference>
<dbReference type="PANTHER" id="PTHR46372">
    <property type="entry name" value="PROTEIN WVD2-LIKE 3"/>
    <property type="match status" value="1"/>
</dbReference>
<feature type="compositionally biased region" description="Polar residues" evidence="7">
    <location>
        <begin position="350"/>
        <end position="368"/>
    </location>
</feature>
<feature type="domain" description="TPX2 C-terminal" evidence="8">
    <location>
        <begin position="196"/>
        <end position="268"/>
    </location>
</feature>
<dbReference type="InterPro" id="IPR027329">
    <property type="entry name" value="TPX2_C"/>
</dbReference>
<dbReference type="GO" id="GO:0005874">
    <property type="term" value="C:microtubule"/>
    <property type="evidence" value="ECO:0007669"/>
    <property type="project" value="UniProtKB-KW"/>
</dbReference>
<evidence type="ECO:0000259" key="8">
    <source>
        <dbReference type="Pfam" id="PF06886"/>
    </source>
</evidence>
<sequence>MGREFTDAHMDRMPNGVVLKSNRVSHDVALVAPRISEDTIEAKEYEKECTAGDFIVESSSEKHDVLCVKSTNFGADLVEEKNPKPGAQKSSDDKNLGSPTPKFGDIGNVCVQEMVPQPRALATEKLAVANESTTVNNLQSPTAAKISQPNSPLMAKKPLQPDSKDHLDEDDNWSVVSSNAASVKTVKSVTIGTAPTFRSTERAEKRREFYSKLKEKHQALEVEQSEAKARSKEEQEAAIKQLRKNMVYKANPVPNFYYEPPPPKAELKKLPLTRPKSPNLNRRKSCSDAIQSSQKDVGKHCARHRHSIGDHKEVSIVPNSAKVKIHVSPQAANGTRKVKVRAKPEHDTTKANSNKITEQTNSDVSVKS</sequence>
<evidence type="ECO:0000256" key="5">
    <source>
        <dbReference type="ARBA" id="ARBA00023212"/>
    </source>
</evidence>